<dbReference type="InterPro" id="IPR004821">
    <property type="entry name" value="Cyt_trans-like"/>
</dbReference>
<dbReference type="InterPro" id="IPR014729">
    <property type="entry name" value="Rossmann-like_a/b/a_fold"/>
</dbReference>
<dbReference type="GO" id="GO:0031210">
    <property type="term" value="F:phosphatidylcholine binding"/>
    <property type="evidence" value="ECO:0007669"/>
    <property type="project" value="TreeGrafter"/>
</dbReference>
<dbReference type="Proteomes" id="UP000887575">
    <property type="component" value="Unassembled WGS sequence"/>
</dbReference>
<dbReference type="EC" id="2.7.7.15" evidence="2"/>
<evidence type="ECO:0000313" key="4">
    <source>
        <dbReference type="Proteomes" id="UP000887575"/>
    </source>
</evidence>
<reference evidence="5" key="1">
    <citation type="submission" date="2024-02" db="UniProtKB">
        <authorList>
            <consortium name="WormBaseParasite"/>
        </authorList>
    </citation>
    <scope>IDENTIFICATION</scope>
</reference>
<keyword evidence="4" id="KW-1185">Reference proteome</keyword>
<dbReference type="WBParaSite" id="MBELARI_LOCUS21442">
    <property type="protein sequence ID" value="MBELARI_LOCUS21442"/>
    <property type="gene ID" value="MBELARI_LOCUS21442"/>
</dbReference>
<proteinExistence type="predicted"/>
<evidence type="ECO:0000313" key="5">
    <source>
        <dbReference type="WBParaSite" id="MBELARI_LOCUS21442"/>
    </source>
</evidence>
<dbReference type="SUPFAM" id="SSF52374">
    <property type="entry name" value="Nucleotidylyl transferase"/>
    <property type="match status" value="1"/>
</dbReference>
<comment type="pathway">
    <text evidence="1">Phospholipid metabolism; phosphatidylcholine biosynthesis; phosphatidylcholine from phosphocholine: step 1/2.</text>
</comment>
<accession>A0AAF3J7P9</accession>
<dbReference type="NCBIfam" id="TIGR00125">
    <property type="entry name" value="cyt_tran_rel"/>
    <property type="match status" value="1"/>
</dbReference>
<feature type="domain" description="Cytidyltransferase-like" evidence="3">
    <location>
        <begin position="27"/>
        <end position="161"/>
    </location>
</feature>
<name>A0AAF3J7P9_9BILA</name>
<sequence length="191" mass="22016">MAEFVPITLTEIREGKRPAGRPIRILCEGTFDLFHIGHVEVLRQAKQAFPDVFLVVGVNTDEDVIKYKGGRTVMSFEERRRAVLECKYVDEVVENQPFYFNIHYVNKIQCDLVAHDDIPYNTGGTFSGAENGDFYLRFKRLDRFLTTQRTEGISTTNLIQRILNSHKEYVERNEKRGAIPPSSTNEIQMIV</sequence>
<evidence type="ECO:0000259" key="3">
    <source>
        <dbReference type="Pfam" id="PF01467"/>
    </source>
</evidence>
<evidence type="ECO:0000256" key="1">
    <source>
        <dbReference type="ARBA" id="ARBA00025706"/>
    </source>
</evidence>
<dbReference type="Gene3D" id="3.40.50.620">
    <property type="entry name" value="HUPs"/>
    <property type="match status" value="1"/>
</dbReference>
<dbReference type="PANTHER" id="PTHR10739">
    <property type="entry name" value="CYTIDYLYLTRANSFERASE"/>
    <property type="match status" value="1"/>
</dbReference>
<dbReference type="Pfam" id="PF01467">
    <property type="entry name" value="CTP_transf_like"/>
    <property type="match status" value="1"/>
</dbReference>
<dbReference type="InterPro" id="IPR045049">
    <property type="entry name" value="Pcy1-like"/>
</dbReference>
<dbReference type="GO" id="GO:0004105">
    <property type="term" value="F:choline-phosphate cytidylyltransferase activity"/>
    <property type="evidence" value="ECO:0007669"/>
    <property type="project" value="UniProtKB-EC"/>
</dbReference>
<dbReference type="AlphaFoldDB" id="A0AAF3J7P9"/>
<evidence type="ECO:0000256" key="2">
    <source>
        <dbReference type="ARBA" id="ARBA00026101"/>
    </source>
</evidence>
<organism evidence="4 5">
    <name type="scientific">Mesorhabditis belari</name>
    <dbReference type="NCBI Taxonomy" id="2138241"/>
    <lineage>
        <taxon>Eukaryota</taxon>
        <taxon>Metazoa</taxon>
        <taxon>Ecdysozoa</taxon>
        <taxon>Nematoda</taxon>
        <taxon>Chromadorea</taxon>
        <taxon>Rhabditida</taxon>
        <taxon>Rhabditina</taxon>
        <taxon>Rhabditomorpha</taxon>
        <taxon>Rhabditoidea</taxon>
        <taxon>Rhabditidae</taxon>
        <taxon>Mesorhabditinae</taxon>
        <taxon>Mesorhabditis</taxon>
    </lineage>
</organism>
<protein>
    <recommendedName>
        <fullName evidence="2">choline-phosphate cytidylyltransferase</fullName>
        <ecNumber evidence="2">2.7.7.15</ecNumber>
    </recommendedName>
</protein>
<dbReference type="PANTHER" id="PTHR10739:SF13">
    <property type="entry name" value="CHOLINE-PHOSPHATE CYTIDYLYLTRANSFERASE"/>
    <property type="match status" value="1"/>
</dbReference>